<dbReference type="PANTHER" id="PTHR38784">
    <property type="entry name" value="SUCROSE PHOSPHORYLASE"/>
    <property type="match status" value="1"/>
</dbReference>
<dbReference type="SMART" id="SM01322">
    <property type="entry name" value="YaeQ"/>
    <property type="match status" value="1"/>
</dbReference>
<dbReference type="Pfam" id="PF07152">
    <property type="entry name" value="YaeQ"/>
    <property type="match status" value="1"/>
</dbReference>
<gene>
    <name evidence="1" type="ORF">A2527_01245</name>
</gene>
<dbReference type="CDD" id="cd22368">
    <property type="entry name" value="YaeQ-like"/>
    <property type="match status" value="1"/>
</dbReference>
<dbReference type="PANTHER" id="PTHR38784:SF1">
    <property type="entry name" value="SUCROSE PHOSPHORYLASE"/>
    <property type="match status" value="1"/>
</dbReference>
<reference evidence="1 2" key="1">
    <citation type="journal article" date="2016" name="Nat. Commun.">
        <title>Thousands of microbial genomes shed light on interconnected biogeochemical processes in an aquifer system.</title>
        <authorList>
            <person name="Anantharaman K."/>
            <person name="Brown C.T."/>
            <person name="Hug L.A."/>
            <person name="Sharon I."/>
            <person name="Castelle C.J."/>
            <person name="Probst A.J."/>
            <person name="Thomas B.C."/>
            <person name="Singh A."/>
            <person name="Wilkins M.J."/>
            <person name="Karaoz U."/>
            <person name="Brodie E.L."/>
            <person name="Williams K.H."/>
            <person name="Hubbard S.S."/>
            <person name="Banfield J.F."/>
        </authorList>
    </citation>
    <scope>NUCLEOTIDE SEQUENCE [LARGE SCALE GENOMIC DNA]</scope>
</reference>
<dbReference type="EMBL" id="MFNE01000011">
    <property type="protein sequence ID" value="OGG96543.1"/>
    <property type="molecule type" value="Genomic_DNA"/>
</dbReference>
<dbReference type="InterPro" id="IPR011335">
    <property type="entry name" value="Restrct_endonuc-II-like"/>
</dbReference>
<dbReference type="Proteomes" id="UP000178449">
    <property type="component" value="Unassembled WGS sequence"/>
</dbReference>
<dbReference type="InterPro" id="IPR038590">
    <property type="entry name" value="YaeQ_sf"/>
</dbReference>
<dbReference type="SUPFAM" id="SSF52980">
    <property type="entry name" value="Restriction endonuclease-like"/>
    <property type="match status" value="1"/>
</dbReference>
<dbReference type="STRING" id="1817772.A2527_01245"/>
<evidence type="ECO:0008006" key="3">
    <source>
        <dbReference type="Google" id="ProtNLM"/>
    </source>
</evidence>
<dbReference type="Gene3D" id="3.10.640.10">
    <property type="entry name" value="Restriction endonuclease-like alpha-beta roll domain"/>
    <property type="match status" value="1"/>
</dbReference>
<protein>
    <recommendedName>
        <fullName evidence="3">YaeQ family protein</fullName>
    </recommendedName>
</protein>
<name>A0A1F6GEL1_9PROT</name>
<organism evidence="1 2">
    <name type="scientific">Candidatus Lambdaproteobacteria bacterium RIFOXYD2_FULL_50_16</name>
    <dbReference type="NCBI Taxonomy" id="1817772"/>
    <lineage>
        <taxon>Bacteria</taxon>
        <taxon>Pseudomonadati</taxon>
        <taxon>Pseudomonadota</taxon>
        <taxon>Candidatus Lambdaproteobacteria</taxon>
    </lineage>
</organism>
<dbReference type="AlphaFoldDB" id="A0A1F6GEL1"/>
<comment type="caution">
    <text evidence="1">The sequence shown here is derived from an EMBL/GenBank/DDBJ whole genome shotgun (WGS) entry which is preliminary data.</text>
</comment>
<evidence type="ECO:0000313" key="2">
    <source>
        <dbReference type="Proteomes" id="UP000178449"/>
    </source>
</evidence>
<proteinExistence type="predicted"/>
<accession>A0A1F6GEL1</accession>
<dbReference type="InterPro" id="IPR009822">
    <property type="entry name" value="YaeQ"/>
</dbReference>
<evidence type="ECO:0000313" key="1">
    <source>
        <dbReference type="EMBL" id="OGG96543.1"/>
    </source>
</evidence>
<sequence length="179" mass="20238">MATKANIVKANLSVANLDLNHYQDYRLTLAQHPSETGTRLMIRLAAFSWFAQEEPSFTKGLCVEDEPDLWVHDLQGNIQHWIELGQPTEKRIRQAASKAEQVSVIGYHPHKFKTWLAGLDPKTLNQKKLSILLFENQGPADPEELAEKAIDLNVTIQENQVLLTTQTHQLTYQVTLIGA</sequence>